<evidence type="ECO:0000256" key="14">
    <source>
        <dbReference type="ARBA" id="ARBA00045908"/>
    </source>
</evidence>
<comment type="subunit">
    <text evidence="15">Complex I is composed of 45 different subunits. Interacts with CARD15, but not with CARD4. Interacts with STAT3, but not with STAT1, STAT2 and STAT5A. Interacts with OLFM4.</text>
</comment>
<dbReference type="EMBL" id="AJWK01035505">
    <property type="status" value="NOT_ANNOTATED_CDS"/>
    <property type="molecule type" value="Genomic_DNA"/>
</dbReference>
<dbReference type="VEuPathDB" id="VectorBase:LLOJ010067"/>
<evidence type="ECO:0000256" key="4">
    <source>
        <dbReference type="ARBA" id="ARBA00022448"/>
    </source>
</evidence>
<evidence type="ECO:0000313" key="17">
    <source>
        <dbReference type="EnsemblMetazoa" id="LLOJ010067-PA"/>
    </source>
</evidence>
<keyword evidence="4" id="KW-0813">Transport</keyword>
<evidence type="ECO:0000256" key="13">
    <source>
        <dbReference type="ARBA" id="ARBA00031622"/>
    </source>
</evidence>
<name>A0A1B0CY68_LUTLO</name>
<accession>A0A1B0CY68</accession>
<feature type="transmembrane region" description="Helical" evidence="16">
    <location>
        <begin position="324"/>
        <end position="346"/>
    </location>
</feature>
<organism evidence="17 18">
    <name type="scientific">Lutzomyia longipalpis</name>
    <name type="common">Sand fly</name>
    <dbReference type="NCBI Taxonomy" id="7200"/>
    <lineage>
        <taxon>Eukaryota</taxon>
        <taxon>Metazoa</taxon>
        <taxon>Ecdysozoa</taxon>
        <taxon>Arthropoda</taxon>
        <taxon>Hexapoda</taxon>
        <taxon>Insecta</taxon>
        <taxon>Pterygota</taxon>
        <taxon>Neoptera</taxon>
        <taxon>Endopterygota</taxon>
        <taxon>Diptera</taxon>
        <taxon>Nematocera</taxon>
        <taxon>Psychodoidea</taxon>
        <taxon>Psychodidae</taxon>
        <taxon>Lutzomyia</taxon>
        <taxon>Lutzomyia</taxon>
    </lineage>
</organism>
<evidence type="ECO:0000256" key="3">
    <source>
        <dbReference type="ARBA" id="ARBA00018192"/>
    </source>
</evidence>
<evidence type="ECO:0000256" key="12">
    <source>
        <dbReference type="ARBA" id="ARBA00030328"/>
    </source>
</evidence>
<keyword evidence="5" id="KW-0679">Respiratory chain</keyword>
<dbReference type="EnsemblMetazoa" id="LLOJ010067-RA">
    <property type="protein sequence ID" value="LLOJ010067-PA"/>
    <property type="gene ID" value="LLOJ010067"/>
</dbReference>
<dbReference type="PANTHER" id="PTHR12966:SF0">
    <property type="entry name" value="NADH DEHYDROGENASE [UBIQUINONE] 1 ALPHA SUBCOMPLEX SUBUNIT 13"/>
    <property type="match status" value="1"/>
</dbReference>
<keyword evidence="7" id="KW-0999">Mitochondrion inner membrane</keyword>
<keyword evidence="9 16" id="KW-1133">Transmembrane helix</keyword>
<evidence type="ECO:0000256" key="2">
    <source>
        <dbReference type="ARBA" id="ARBA00007312"/>
    </source>
</evidence>
<keyword evidence="8" id="KW-0249">Electron transport</keyword>
<dbReference type="AlphaFoldDB" id="A0A1B0CY68"/>
<comment type="similarity">
    <text evidence="2">Belongs to the complex I NDUFA13 subunit family.</text>
</comment>
<protein>
    <recommendedName>
        <fullName evidence="3">NADH dehydrogenase [ubiquinone] 1 alpha subcomplex subunit 13</fullName>
    </recommendedName>
    <alternativeName>
        <fullName evidence="13">Complex I-B16.6</fullName>
    </alternativeName>
    <alternativeName>
        <fullName evidence="12">NADH-ubiquinone oxidoreductase B16.6 subunit</fullName>
    </alternativeName>
</protein>
<keyword evidence="6 16" id="KW-0812">Transmembrane</keyword>
<evidence type="ECO:0000256" key="15">
    <source>
        <dbReference type="ARBA" id="ARBA00046797"/>
    </source>
</evidence>
<feature type="transmembrane region" description="Helical" evidence="16">
    <location>
        <begin position="64"/>
        <end position="86"/>
    </location>
</feature>
<dbReference type="GO" id="GO:0045271">
    <property type="term" value="C:respiratory chain complex I"/>
    <property type="evidence" value="ECO:0007669"/>
    <property type="project" value="UniProtKB-ARBA"/>
</dbReference>
<evidence type="ECO:0000256" key="10">
    <source>
        <dbReference type="ARBA" id="ARBA00023128"/>
    </source>
</evidence>
<evidence type="ECO:0000256" key="9">
    <source>
        <dbReference type="ARBA" id="ARBA00022989"/>
    </source>
</evidence>
<dbReference type="Pfam" id="PF06212">
    <property type="entry name" value="GRIM-19"/>
    <property type="match status" value="2"/>
</dbReference>
<evidence type="ECO:0000256" key="7">
    <source>
        <dbReference type="ARBA" id="ARBA00022792"/>
    </source>
</evidence>
<keyword evidence="11 16" id="KW-0472">Membrane</keyword>
<dbReference type="InterPro" id="IPR009346">
    <property type="entry name" value="GRIM-19"/>
</dbReference>
<comment type="subcellular location">
    <subcellularLocation>
        <location evidence="1">Mitochondrion inner membrane</location>
        <topology evidence="1">Single-pass membrane protein</topology>
        <orientation evidence="1">Matrix side</orientation>
    </subcellularLocation>
</comment>
<reference evidence="17" key="1">
    <citation type="submission" date="2020-05" db="UniProtKB">
        <authorList>
            <consortium name="EnsemblMetazoa"/>
        </authorList>
    </citation>
    <scope>IDENTIFICATION</scope>
    <source>
        <strain evidence="17">Jacobina</strain>
    </source>
</reference>
<dbReference type="VEuPathDB" id="VectorBase:LLONM1_009997"/>
<dbReference type="GO" id="GO:0005743">
    <property type="term" value="C:mitochondrial inner membrane"/>
    <property type="evidence" value="ECO:0007669"/>
    <property type="project" value="UniProtKB-SubCell"/>
</dbReference>
<comment type="function">
    <text evidence="14">Accessory subunit of the mitochondrial membrane respiratory chain NADH dehydrogenase (Complex I), that is believed not to be involved in catalysis. Complex I functions in the transfer of electrons from NADH to the respiratory chain. The immediate electron acceptor for the enzyme is believed to be ubiquinone. Involved in the interferon/all-trans-retinoic acid (IFN/RA) induced cell death. This apoptotic activity is inhibited by interaction with viral IRF1. Prevents the transactivation of STAT3 target genes. May play a role in CARD15-mediated innate mucosal responses and serve to regulate intestinal epithelial cell responses to microbes.</text>
</comment>
<evidence type="ECO:0000256" key="16">
    <source>
        <dbReference type="SAM" id="Phobius"/>
    </source>
</evidence>
<evidence type="ECO:0000313" key="18">
    <source>
        <dbReference type="Proteomes" id="UP000092461"/>
    </source>
</evidence>
<keyword evidence="18" id="KW-1185">Reference proteome</keyword>
<evidence type="ECO:0000256" key="5">
    <source>
        <dbReference type="ARBA" id="ARBA00022660"/>
    </source>
</evidence>
<evidence type="ECO:0000256" key="1">
    <source>
        <dbReference type="ARBA" id="ARBA00004298"/>
    </source>
</evidence>
<dbReference type="VEuPathDB" id="VectorBase:LLONM1_005706"/>
<evidence type="ECO:0000256" key="6">
    <source>
        <dbReference type="ARBA" id="ARBA00022692"/>
    </source>
</evidence>
<keyword evidence="10" id="KW-0496">Mitochondrion</keyword>
<evidence type="ECO:0000256" key="8">
    <source>
        <dbReference type="ARBA" id="ARBA00022982"/>
    </source>
</evidence>
<proteinExistence type="inferred from homology"/>
<dbReference type="PANTHER" id="PTHR12966">
    <property type="entry name" value="NADH DEHYDROGENASE UBIQUINONE 1 ALPHA SUBCOMPLEX SUBUNIT 13"/>
    <property type="match status" value="1"/>
</dbReference>
<sequence length="441" mass="50924">AELSKHPSKYCQIDGRRLHKSPFFSLFRGFGGSYEMSAAARTQDLPPKQGYAPISFKRIPPKSYFKGITLIAGYFAMTFGGFYLYALNYWDVEREEVEMRSARNAIIPLLRAERDREFLKQLRRNRDEESKLMANVKGWEVGTWYGEPIYKTVSEDTLISPSFKEYYGHTTYAAAAKRAHINGGRKIFSKKVKIRPNIVFIAVITSCGQFYEFWNKEIHRECSLWGDTDELPASQKTSRISLEVLFTYSVAGNRRIFYLIRISRKLFVVERMEKNLIFRVGEDNVLAVEIEDKSGDGSVTVLITKSDGSFSERTISGDGMGERITLIAGYFAMTFGGFYLYALNYWDVEREEVEMRSARNAIIPLLRAERDREFLKQLRRNRDEESKLMANVKGWEVGTWYGEPIYKTVSEDTLISPSFKEYYGHTTYAAAAKRAHIKLYN</sequence>
<dbReference type="Proteomes" id="UP000092461">
    <property type="component" value="Unassembled WGS sequence"/>
</dbReference>
<dbReference type="EMBL" id="AJWK01035506">
    <property type="status" value="NOT_ANNOTATED_CDS"/>
    <property type="molecule type" value="Genomic_DNA"/>
</dbReference>
<evidence type="ECO:0000256" key="11">
    <source>
        <dbReference type="ARBA" id="ARBA00023136"/>
    </source>
</evidence>